<protein>
    <submittedName>
        <fullName evidence="2">Uncharacterized protein</fullName>
    </submittedName>
</protein>
<gene>
    <name evidence="2" type="ORF">SUNI508_12458</name>
</gene>
<keyword evidence="1" id="KW-0472">Membrane</keyword>
<comment type="caution">
    <text evidence="2">The sequence shown here is derived from an EMBL/GenBank/DDBJ whole genome shotgun (WGS) entry which is preliminary data.</text>
</comment>
<evidence type="ECO:0000313" key="3">
    <source>
        <dbReference type="Proteomes" id="UP001408356"/>
    </source>
</evidence>
<keyword evidence="3" id="KW-1185">Reference proteome</keyword>
<feature type="transmembrane region" description="Helical" evidence="1">
    <location>
        <begin position="58"/>
        <end position="76"/>
    </location>
</feature>
<organism evidence="2 3">
    <name type="scientific">Seiridium unicorne</name>
    <dbReference type="NCBI Taxonomy" id="138068"/>
    <lineage>
        <taxon>Eukaryota</taxon>
        <taxon>Fungi</taxon>
        <taxon>Dikarya</taxon>
        <taxon>Ascomycota</taxon>
        <taxon>Pezizomycotina</taxon>
        <taxon>Sordariomycetes</taxon>
        <taxon>Xylariomycetidae</taxon>
        <taxon>Amphisphaeriales</taxon>
        <taxon>Sporocadaceae</taxon>
        <taxon>Seiridium</taxon>
    </lineage>
</organism>
<proteinExistence type="predicted"/>
<keyword evidence="1" id="KW-1133">Transmembrane helix</keyword>
<evidence type="ECO:0000313" key="2">
    <source>
        <dbReference type="EMBL" id="KAK9412758.1"/>
    </source>
</evidence>
<dbReference type="Proteomes" id="UP001408356">
    <property type="component" value="Unassembled WGS sequence"/>
</dbReference>
<reference evidence="2 3" key="1">
    <citation type="journal article" date="2024" name="J. Plant Pathol.">
        <title>Sequence and assembly of the genome of Seiridium unicorne, isolate CBS 538.82, causal agent of cypress canker disease.</title>
        <authorList>
            <person name="Scali E."/>
            <person name="Rocca G.D."/>
            <person name="Danti R."/>
            <person name="Garbelotto M."/>
            <person name="Barberini S."/>
            <person name="Baroncelli R."/>
            <person name="Emiliani G."/>
        </authorList>
    </citation>
    <scope>NUCLEOTIDE SEQUENCE [LARGE SCALE GENOMIC DNA]</scope>
    <source>
        <strain evidence="2 3">BM-138-508</strain>
    </source>
</reference>
<dbReference type="EMBL" id="JARVKF010000450">
    <property type="protein sequence ID" value="KAK9412758.1"/>
    <property type="molecule type" value="Genomic_DNA"/>
</dbReference>
<sequence length="183" mass="20586">MLPGNMGEYHIITVEKPDITDQTEATIAKLKSHEASASHFEFQEAGAIRSGTVNMNDWTGGMLYVVLLLAFLGYIWQRSFAYSSSIRPLLVLARLLGLPLNSQSLCGRILPTAADVIDYKFWTYPTLIIITIISRPSSTLRYNIKRLQPLSIYIPGLRAELDLITFYGYVTAHTRFSIDIAIR</sequence>
<accession>A0ABR2UDT0</accession>
<name>A0ABR2UDT0_9PEZI</name>
<keyword evidence="1" id="KW-0812">Transmembrane</keyword>
<evidence type="ECO:0000256" key="1">
    <source>
        <dbReference type="SAM" id="Phobius"/>
    </source>
</evidence>